<dbReference type="Proteomes" id="UP000034539">
    <property type="component" value="Unassembled WGS sequence"/>
</dbReference>
<dbReference type="EMBL" id="LBXN01000064">
    <property type="protein sequence ID" value="KKR31638.1"/>
    <property type="molecule type" value="Genomic_DNA"/>
</dbReference>
<dbReference type="NCBIfam" id="TIGR01730">
    <property type="entry name" value="RND_mfp"/>
    <property type="match status" value="1"/>
</dbReference>
<dbReference type="InterPro" id="IPR006143">
    <property type="entry name" value="RND_pump_MFP"/>
</dbReference>
<evidence type="ECO:0000256" key="1">
    <source>
        <dbReference type="ARBA" id="ARBA00009477"/>
    </source>
</evidence>
<feature type="transmembrane region" description="Helical" evidence="2">
    <location>
        <begin position="12"/>
        <end position="30"/>
    </location>
</feature>
<keyword evidence="2" id="KW-0472">Membrane</keyword>
<accession>A0A0G0PUT4</accession>
<comment type="caution">
    <text evidence="3">The sequence shown here is derived from an EMBL/GenBank/DDBJ whole genome shotgun (WGS) entry which is preliminary data.</text>
</comment>
<dbReference type="PANTHER" id="PTHR30469">
    <property type="entry name" value="MULTIDRUG RESISTANCE PROTEIN MDTA"/>
    <property type="match status" value="1"/>
</dbReference>
<dbReference type="AlphaFoldDB" id="A0A0G0PUT4"/>
<protein>
    <submittedName>
        <fullName evidence="3">Efflux transporter, RND family, MFP subunit</fullName>
    </submittedName>
</protein>
<dbReference type="Gene3D" id="2.40.50.100">
    <property type="match status" value="1"/>
</dbReference>
<name>A0A0G0PUT4_9BACT</name>
<evidence type="ECO:0000313" key="4">
    <source>
        <dbReference type="Proteomes" id="UP000034539"/>
    </source>
</evidence>
<keyword evidence="2" id="KW-1133">Transmembrane helix</keyword>
<dbReference type="GO" id="GO:0015562">
    <property type="term" value="F:efflux transmembrane transporter activity"/>
    <property type="evidence" value="ECO:0007669"/>
    <property type="project" value="TreeGrafter"/>
</dbReference>
<dbReference type="GO" id="GO:1990281">
    <property type="term" value="C:efflux pump complex"/>
    <property type="evidence" value="ECO:0007669"/>
    <property type="project" value="TreeGrafter"/>
</dbReference>
<evidence type="ECO:0000256" key="2">
    <source>
        <dbReference type="SAM" id="Phobius"/>
    </source>
</evidence>
<organism evidence="3 4">
    <name type="scientific">Candidatus Gottesmanbacteria bacterium GW2011_GWC2_39_8</name>
    <dbReference type="NCBI Taxonomy" id="1618450"/>
    <lineage>
        <taxon>Bacteria</taxon>
        <taxon>Candidatus Gottesmaniibacteriota</taxon>
    </lineage>
</organism>
<dbReference type="PANTHER" id="PTHR30469:SF33">
    <property type="entry name" value="SLR1207 PROTEIN"/>
    <property type="match status" value="1"/>
</dbReference>
<sequence>MTITRILKNKKFYFTIIILLFAGYISYTRFFQTPAKKSDTAKVKFGTLQETMTISGSIDAEERATLRFPTSGRLAFVGVKEGDKVKKYQTIASLDQVSLKKTLEKEMNDYLTARSDLDQAHDTYKSQIMTDSIYRIINGYQQTLNKSVLDVELQKLSVDYANLWSPIDGIVTKVDAPFPGVNTTPTQAEFEILNPNTVYFSATADQSEVVKLKELMKGELILDSYPDTTIKGSIEKISFIPKSGETGTVYEVKFIFPNDNSDYKYRIGMAGDLSFITKEKKKVLYIPDKFITNLNGKKTVTVKRKGKEEKVGVRTGMETDSGTEIISGLSVGETVYD</sequence>
<reference evidence="3 4" key="1">
    <citation type="journal article" date="2015" name="Nature">
        <title>rRNA introns, odd ribosomes, and small enigmatic genomes across a large radiation of phyla.</title>
        <authorList>
            <person name="Brown C.T."/>
            <person name="Hug L.A."/>
            <person name="Thomas B.C."/>
            <person name="Sharon I."/>
            <person name="Castelle C.J."/>
            <person name="Singh A."/>
            <person name="Wilkins M.J."/>
            <person name="Williams K.H."/>
            <person name="Banfield J.F."/>
        </authorList>
    </citation>
    <scope>NUCLEOTIDE SEQUENCE [LARGE SCALE GENOMIC DNA]</scope>
</reference>
<dbReference type="Gene3D" id="2.40.30.170">
    <property type="match status" value="1"/>
</dbReference>
<keyword evidence="2" id="KW-0812">Transmembrane</keyword>
<evidence type="ECO:0000313" key="3">
    <source>
        <dbReference type="EMBL" id="KKR31638.1"/>
    </source>
</evidence>
<comment type="similarity">
    <text evidence="1">Belongs to the membrane fusion protein (MFP) (TC 8.A.1) family.</text>
</comment>
<dbReference type="SUPFAM" id="SSF111369">
    <property type="entry name" value="HlyD-like secretion proteins"/>
    <property type="match status" value="1"/>
</dbReference>
<dbReference type="Gene3D" id="2.40.420.20">
    <property type="match status" value="1"/>
</dbReference>
<proteinExistence type="inferred from homology"/>
<gene>
    <name evidence="3" type="ORF">UT63_C0064G0020</name>
</gene>